<name>D9ZDL5_9ZZZZ</name>
<evidence type="ECO:0000256" key="4">
    <source>
        <dbReference type="ARBA" id="ARBA00023004"/>
    </source>
</evidence>
<keyword evidence="1" id="KW-0004">4Fe-4S</keyword>
<dbReference type="GO" id="GO:0051539">
    <property type="term" value="F:4 iron, 4 sulfur cluster binding"/>
    <property type="evidence" value="ECO:0007669"/>
    <property type="project" value="UniProtKB-KW"/>
</dbReference>
<dbReference type="PANTHER" id="PTHR43498">
    <property type="entry name" value="FERREDOXIN:COB-COM HETERODISULFIDE REDUCTASE SUBUNIT A"/>
    <property type="match status" value="1"/>
</dbReference>
<keyword evidence="2" id="KW-0479">Metal-binding</keyword>
<proteinExistence type="predicted"/>
<reference evidence="6" key="1">
    <citation type="journal article" date="2010" name="Genome Res.">
        <title>Functional metagenomics to mine the human gut microbiome for dietary fiber catabolic enzymes.</title>
        <authorList>
            <person name="Tasse L."/>
            <person name="Bercovici J."/>
            <person name="Pizzut-Serin S."/>
            <person name="Robe P."/>
            <person name="Tap J."/>
            <person name="Klopp C."/>
            <person name="Cantarel B.L."/>
            <person name="Coutinho P.M."/>
            <person name="Henrissat B."/>
            <person name="Leclerc M."/>
            <person name="Dore J."/>
            <person name="Monsan P."/>
            <person name="Remaud-Simeon M."/>
            <person name="Potocki-Veronese G."/>
        </authorList>
    </citation>
    <scope>NUCLEOTIDE SEQUENCE</scope>
</reference>
<evidence type="ECO:0000313" key="6">
    <source>
        <dbReference type="EMBL" id="ADD61419.1"/>
    </source>
</evidence>
<dbReference type="InterPro" id="IPR036188">
    <property type="entry name" value="FAD/NAD-bd_sf"/>
</dbReference>
<dbReference type="PRINTS" id="PR00411">
    <property type="entry name" value="PNDRDTASEI"/>
</dbReference>
<evidence type="ECO:0008006" key="7">
    <source>
        <dbReference type="Google" id="ProtNLM"/>
    </source>
</evidence>
<evidence type="ECO:0000256" key="2">
    <source>
        <dbReference type="ARBA" id="ARBA00022723"/>
    </source>
</evidence>
<dbReference type="Gene3D" id="3.50.50.60">
    <property type="entry name" value="FAD/NAD(P)-binding domain"/>
    <property type="match status" value="1"/>
</dbReference>
<evidence type="ECO:0000256" key="1">
    <source>
        <dbReference type="ARBA" id="ARBA00022485"/>
    </source>
</evidence>
<evidence type="ECO:0000256" key="3">
    <source>
        <dbReference type="ARBA" id="ARBA00023002"/>
    </source>
</evidence>
<dbReference type="PANTHER" id="PTHR43498:SF1">
    <property type="entry name" value="COB--COM HETERODISULFIDE REDUCTASE IRON-SULFUR SUBUNIT A"/>
    <property type="match status" value="1"/>
</dbReference>
<keyword evidence="4" id="KW-0408">Iron</keyword>
<dbReference type="GO" id="GO:0046872">
    <property type="term" value="F:metal ion binding"/>
    <property type="evidence" value="ECO:0007669"/>
    <property type="project" value="UniProtKB-KW"/>
</dbReference>
<evidence type="ECO:0000256" key="5">
    <source>
        <dbReference type="ARBA" id="ARBA00023014"/>
    </source>
</evidence>
<sequence length="563" mass="64054">MGSSYLLAHGMGKNVDDAYTTVTFPETGEYYLWVRTKDWAPFPKGPGKFQLSIGQILLDSVFGASGQPGWKWYSGGKINIVNKETEIRLKDLTGFEGRCDALFFSKKNVKLPDNLIAEKAFRKLFMPQVLVDEGEYDLVVVGGGVAGIAAAVQAARLNLKVALINNRRMLGGNSSSEIGVPMDGDLYHNKYPKLGRIVREMDNYFTFFDPSKFGKYQDKDNQIVFRGEKIGQYADSIKKYLVANEPNISLFEGMHVNEVIMNEKRVCKVIAVDLGSLKRHSFSGEIFADCTGDATLGLLAGADHAYGRESKHETGEDMAPDIADNLVMGSTNQWHSRKTNEKSDFPIEEWMLQFNADYNFEIYHSYFNWETGFGNMHTVDQAEEIRDHNLRAIYGNWAYIKTHKPEKFAYYTLGDISYVTGKRESYRLIGDIFLKQQDIDRKIVYPDAIVTTTWGIDLHYPDKKNSSYFPKEEFIGYAVHANRNKNIYTFPYRCLYSRNVENLFMAGRNISVSHIALGTVRVQRCTGMMGEVVGLASYLCKKYSCVPRDVYNFYLEELLRLVK</sequence>
<dbReference type="Pfam" id="PF12831">
    <property type="entry name" value="FAD_oxidored"/>
    <property type="match status" value="1"/>
</dbReference>
<keyword evidence="5" id="KW-0411">Iron-sulfur</keyword>
<dbReference type="InterPro" id="IPR039650">
    <property type="entry name" value="HdrA-like"/>
</dbReference>
<accession>D9ZDL5</accession>
<organism evidence="6">
    <name type="scientific">uncultured organism</name>
    <dbReference type="NCBI Taxonomy" id="155900"/>
    <lineage>
        <taxon>unclassified sequences</taxon>
        <taxon>environmental samples</taxon>
    </lineage>
</organism>
<dbReference type="AlphaFoldDB" id="D9ZDL5"/>
<protein>
    <recommendedName>
        <fullName evidence="7">FAD dependent oxidoreductase</fullName>
    </recommendedName>
</protein>
<dbReference type="EMBL" id="GU942929">
    <property type="protein sequence ID" value="ADD61419.1"/>
    <property type="molecule type" value="Genomic_DNA"/>
</dbReference>
<dbReference type="GO" id="GO:0016491">
    <property type="term" value="F:oxidoreductase activity"/>
    <property type="evidence" value="ECO:0007669"/>
    <property type="project" value="UniProtKB-KW"/>
</dbReference>
<dbReference type="SUPFAM" id="SSF51905">
    <property type="entry name" value="FAD/NAD(P)-binding domain"/>
    <property type="match status" value="1"/>
</dbReference>
<keyword evidence="3" id="KW-0560">Oxidoreductase</keyword>